<keyword evidence="10" id="KW-1185">Reference proteome</keyword>
<dbReference type="Pfam" id="PF00059">
    <property type="entry name" value="Lectin_C"/>
    <property type="match status" value="1"/>
</dbReference>
<evidence type="ECO:0000259" key="8">
    <source>
        <dbReference type="PROSITE" id="PS50041"/>
    </source>
</evidence>
<evidence type="ECO:0000313" key="9">
    <source>
        <dbReference type="Ensembl" id="ENSECRP00000005211.1"/>
    </source>
</evidence>
<keyword evidence="3" id="KW-0732">Signal</keyword>
<organism evidence="9 10">
    <name type="scientific">Erpetoichthys calabaricus</name>
    <name type="common">Rope fish</name>
    <name type="synonym">Calamoichthys calabaricus</name>
    <dbReference type="NCBI Taxonomy" id="27687"/>
    <lineage>
        <taxon>Eukaryota</taxon>
        <taxon>Metazoa</taxon>
        <taxon>Chordata</taxon>
        <taxon>Craniata</taxon>
        <taxon>Vertebrata</taxon>
        <taxon>Euteleostomi</taxon>
        <taxon>Actinopterygii</taxon>
        <taxon>Polypteriformes</taxon>
        <taxon>Polypteridae</taxon>
        <taxon>Erpetoichthys</taxon>
    </lineage>
</organism>
<comment type="subcellular location">
    <subcellularLocation>
        <location evidence="1">Membrane</location>
        <topology evidence="1">Single-pass type I membrane protein</topology>
    </subcellularLocation>
</comment>
<dbReference type="Gene3D" id="3.10.100.10">
    <property type="entry name" value="Mannose-Binding Protein A, subunit A"/>
    <property type="match status" value="1"/>
</dbReference>
<sequence>MCVSPKHYAGHCIWVCKIKQITKHLCLIFFIGQTVCYGGPKHPCYKIAYFQDMSSRVAFKEAKNACEIDGGTLLSIENETEQKLIEKLLHDLTSSGSGVSDGDFWIGLTRNGDGGAQTTFAACSELYKWTDGSVSEFRNWYYDEPSCGGEACVVMYHQPTAQHGLGGPYLYQWNDDRCNMKHNFICKYEPGIHKLLYNGGTICLNTYFILFLGLLLVYVIIPTIPLLLLILVASGTCCFQMLTKNKPRTKTSVDQSTLWITKAPKKENSMEV</sequence>
<evidence type="ECO:0000256" key="5">
    <source>
        <dbReference type="ARBA" id="ARBA00022989"/>
    </source>
</evidence>
<dbReference type="PANTHER" id="PTHR14789:SF1">
    <property type="entry name" value="CHONDROLECTIN"/>
    <property type="match status" value="1"/>
</dbReference>
<dbReference type="FunFam" id="3.10.100.10:FF:000006">
    <property type="entry name" value="Layilin b"/>
    <property type="match status" value="1"/>
</dbReference>
<reference evidence="9" key="2">
    <citation type="submission" date="2025-08" db="UniProtKB">
        <authorList>
            <consortium name="Ensembl"/>
        </authorList>
    </citation>
    <scope>IDENTIFICATION</scope>
</reference>
<dbReference type="SUPFAM" id="SSF56436">
    <property type="entry name" value="C-type lectin-like"/>
    <property type="match status" value="1"/>
</dbReference>
<keyword evidence="5 7" id="KW-1133">Transmembrane helix</keyword>
<keyword evidence="6 7" id="KW-0472">Membrane</keyword>
<dbReference type="GO" id="GO:0030246">
    <property type="term" value="F:carbohydrate binding"/>
    <property type="evidence" value="ECO:0007669"/>
    <property type="project" value="UniProtKB-KW"/>
</dbReference>
<dbReference type="InterPro" id="IPR001304">
    <property type="entry name" value="C-type_lectin-like"/>
</dbReference>
<dbReference type="AlphaFoldDB" id="A0A8C4RNH6"/>
<evidence type="ECO:0000256" key="1">
    <source>
        <dbReference type="ARBA" id="ARBA00004479"/>
    </source>
</evidence>
<dbReference type="GeneTree" id="ENSGT00390000001844"/>
<dbReference type="Ensembl" id="ENSECRT00000005295.1">
    <property type="protein sequence ID" value="ENSECRP00000005211.1"/>
    <property type="gene ID" value="ENSECRG00000003510.1"/>
</dbReference>
<evidence type="ECO:0000256" key="4">
    <source>
        <dbReference type="ARBA" id="ARBA00022734"/>
    </source>
</evidence>
<feature type="transmembrane region" description="Helical" evidence="7">
    <location>
        <begin position="195"/>
        <end position="218"/>
    </location>
</feature>
<dbReference type="PANTHER" id="PTHR14789">
    <property type="entry name" value="CHONDROLECTIN VARIANT CHODLFDELTAE"/>
    <property type="match status" value="1"/>
</dbReference>
<protein>
    <submittedName>
        <fullName evidence="9">Chondrolectin</fullName>
    </submittedName>
</protein>
<reference evidence="9" key="3">
    <citation type="submission" date="2025-09" db="UniProtKB">
        <authorList>
            <consortium name="Ensembl"/>
        </authorList>
    </citation>
    <scope>IDENTIFICATION</scope>
</reference>
<proteinExistence type="predicted"/>
<keyword evidence="2 7" id="KW-0812">Transmembrane</keyword>
<accession>A0A8C4RNH6</accession>
<reference evidence="9" key="1">
    <citation type="submission" date="2021-06" db="EMBL/GenBank/DDBJ databases">
        <authorList>
            <consortium name="Wellcome Sanger Institute Data Sharing"/>
        </authorList>
    </citation>
    <scope>NUCLEOTIDE SEQUENCE [LARGE SCALE GENOMIC DNA]</scope>
</reference>
<dbReference type="PROSITE" id="PS50041">
    <property type="entry name" value="C_TYPE_LECTIN_2"/>
    <property type="match status" value="1"/>
</dbReference>
<dbReference type="Proteomes" id="UP000694620">
    <property type="component" value="Chromosome 4"/>
</dbReference>
<gene>
    <name evidence="9" type="primary">CHODL</name>
</gene>
<dbReference type="InterPro" id="IPR051505">
    <property type="entry name" value="C-type_lectin_domain"/>
</dbReference>
<feature type="transmembrane region" description="Helical" evidence="7">
    <location>
        <begin position="224"/>
        <end position="242"/>
    </location>
</feature>
<feature type="domain" description="C-type lectin" evidence="8">
    <location>
        <begin position="44"/>
        <end position="187"/>
    </location>
</feature>
<name>A0A8C4RNH6_ERPCA</name>
<evidence type="ECO:0000256" key="6">
    <source>
        <dbReference type="ARBA" id="ARBA00023136"/>
    </source>
</evidence>
<dbReference type="SMART" id="SM00034">
    <property type="entry name" value="CLECT"/>
    <property type="match status" value="1"/>
</dbReference>
<dbReference type="InterPro" id="IPR016187">
    <property type="entry name" value="CTDL_fold"/>
</dbReference>
<dbReference type="InterPro" id="IPR016186">
    <property type="entry name" value="C-type_lectin-like/link_sf"/>
</dbReference>
<evidence type="ECO:0000256" key="7">
    <source>
        <dbReference type="SAM" id="Phobius"/>
    </source>
</evidence>
<keyword evidence="4" id="KW-0430">Lectin</keyword>
<evidence type="ECO:0000313" key="10">
    <source>
        <dbReference type="Proteomes" id="UP000694620"/>
    </source>
</evidence>
<dbReference type="GO" id="GO:0016020">
    <property type="term" value="C:membrane"/>
    <property type="evidence" value="ECO:0007669"/>
    <property type="project" value="UniProtKB-SubCell"/>
</dbReference>
<evidence type="ECO:0000256" key="3">
    <source>
        <dbReference type="ARBA" id="ARBA00022729"/>
    </source>
</evidence>
<evidence type="ECO:0000256" key="2">
    <source>
        <dbReference type="ARBA" id="ARBA00022692"/>
    </source>
</evidence>